<evidence type="ECO:0000313" key="3">
    <source>
        <dbReference type="Proteomes" id="UP001628668"/>
    </source>
</evidence>
<organism evidence="2 3">
    <name type="scientific">Rossellomorea oryzaecorticis</name>
    <dbReference type="NCBI Taxonomy" id="1396505"/>
    <lineage>
        <taxon>Bacteria</taxon>
        <taxon>Bacillati</taxon>
        <taxon>Bacillota</taxon>
        <taxon>Bacilli</taxon>
        <taxon>Bacillales</taxon>
        <taxon>Bacillaceae</taxon>
        <taxon>Rossellomorea</taxon>
    </lineage>
</organism>
<keyword evidence="1" id="KW-0175">Coiled coil</keyword>
<sequence length="43" mass="5175">MDKKSDLAEEIKKKDAEFDKLMDEYDKDIQKLKDSILENQEKQ</sequence>
<gene>
    <name evidence="2" type="ORF">ACKA06_19910</name>
</gene>
<comment type="caution">
    <text evidence="2">The sequence shown here is derived from an EMBL/GenBank/DDBJ whole genome shotgun (WGS) entry which is preliminary data.</text>
</comment>
<proteinExistence type="predicted"/>
<name>A0ABW8VUK9_9BACI</name>
<keyword evidence="3" id="KW-1185">Reference proteome</keyword>
<dbReference type="EMBL" id="JBJOSA010000028">
    <property type="protein sequence ID" value="MFL8939050.1"/>
    <property type="molecule type" value="Genomic_DNA"/>
</dbReference>
<dbReference type="RefSeq" id="WP_411160475.1">
    <property type="nucleotide sequence ID" value="NZ_JBJOSA010000028.1"/>
</dbReference>
<evidence type="ECO:0000256" key="1">
    <source>
        <dbReference type="SAM" id="Coils"/>
    </source>
</evidence>
<dbReference type="Proteomes" id="UP001628668">
    <property type="component" value="Unassembled WGS sequence"/>
</dbReference>
<protein>
    <submittedName>
        <fullName evidence="2">Uncharacterized protein</fullName>
    </submittedName>
</protein>
<reference evidence="2 3" key="1">
    <citation type="submission" date="2024-12" db="EMBL/GenBank/DDBJ databases">
        <authorList>
            <person name="Li X."/>
            <person name="Zhang D."/>
        </authorList>
    </citation>
    <scope>NUCLEOTIDE SEQUENCE [LARGE SCALE GENOMIC DNA]</scope>
    <source>
        <strain evidence="2 3">JCM19602</strain>
    </source>
</reference>
<feature type="coiled-coil region" evidence="1">
    <location>
        <begin position="4"/>
        <end position="42"/>
    </location>
</feature>
<accession>A0ABW8VUK9</accession>
<evidence type="ECO:0000313" key="2">
    <source>
        <dbReference type="EMBL" id="MFL8939050.1"/>
    </source>
</evidence>